<accession>A0A1B0A4V4</accession>
<evidence type="ECO:0000256" key="1">
    <source>
        <dbReference type="SAM" id="MobiDB-lite"/>
    </source>
</evidence>
<feature type="region of interest" description="Disordered" evidence="1">
    <location>
        <begin position="130"/>
        <end position="149"/>
    </location>
</feature>
<sequence>MNARKFSLLISLCSQYVAPREISSYALRMYHSPQYLTFIIVNLTVCYILSYYTSTSEKSGSASSSVGSSSRSSNVFAQIIAHQSHDMHTATDVDIPNKYCVTTIEHVRESKFFEDVCMVCYEVTRHALRHDDDDDGDDDDDAGDDDDGHIGSIRTSTDCINFENVNPIDCYVLSMRLLMELSNNQNMQKDMYSSTQSSVQWMAFEFSYGVTSVVLALSILGQQSRHRYP</sequence>
<reference evidence="3" key="2">
    <citation type="submission" date="2020-05" db="UniProtKB">
        <authorList>
            <consortium name="EnsemblMetazoa"/>
        </authorList>
    </citation>
    <scope>IDENTIFICATION</scope>
    <source>
        <strain evidence="3">IAEA</strain>
    </source>
</reference>
<evidence type="ECO:0000256" key="2">
    <source>
        <dbReference type="SAM" id="Phobius"/>
    </source>
</evidence>
<keyword evidence="2" id="KW-0472">Membrane</keyword>
<keyword evidence="2" id="KW-0812">Transmembrane</keyword>
<feature type="transmembrane region" description="Helical" evidence="2">
    <location>
        <begin position="201"/>
        <end position="220"/>
    </location>
</feature>
<reference evidence="4" key="1">
    <citation type="submission" date="2014-03" db="EMBL/GenBank/DDBJ databases">
        <authorList>
            <person name="Aksoy S."/>
            <person name="Warren W."/>
            <person name="Wilson R.K."/>
        </authorList>
    </citation>
    <scope>NUCLEOTIDE SEQUENCE [LARGE SCALE GENOMIC DNA]</scope>
    <source>
        <strain evidence="4">IAEA</strain>
    </source>
</reference>
<keyword evidence="2" id="KW-1133">Transmembrane helix</keyword>
<dbReference type="VEuPathDB" id="VectorBase:GPAI034503"/>
<evidence type="ECO:0000313" key="4">
    <source>
        <dbReference type="Proteomes" id="UP000092445"/>
    </source>
</evidence>
<feature type="compositionally biased region" description="Acidic residues" evidence="1">
    <location>
        <begin position="132"/>
        <end position="147"/>
    </location>
</feature>
<dbReference type="EnsemblMetazoa" id="GPAI034503-RA">
    <property type="protein sequence ID" value="GPAI034503-PA"/>
    <property type="gene ID" value="GPAI034503"/>
</dbReference>
<evidence type="ECO:0000313" key="3">
    <source>
        <dbReference type="EnsemblMetazoa" id="GPAI034503-PA"/>
    </source>
</evidence>
<proteinExistence type="predicted"/>
<protein>
    <submittedName>
        <fullName evidence="3">Uncharacterized protein</fullName>
    </submittedName>
</protein>
<dbReference type="AlphaFoldDB" id="A0A1B0A4V4"/>
<keyword evidence="4" id="KW-1185">Reference proteome</keyword>
<name>A0A1B0A4V4_GLOPL</name>
<dbReference type="Proteomes" id="UP000092445">
    <property type="component" value="Unassembled WGS sequence"/>
</dbReference>
<organism evidence="3 4">
    <name type="scientific">Glossina pallidipes</name>
    <name type="common">Tsetse fly</name>
    <dbReference type="NCBI Taxonomy" id="7398"/>
    <lineage>
        <taxon>Eukaryota</taxon>
        <taxon>Metazoa</taxon>
        <taxon>Ecdysozoa</taxon>
        <taxon>Arthropoda</taxon>
        <taxon>Hexapoda</taxon>
        <taxon>Insecta</taxon>
        <taxon>Pterygota</taxon>
        <taxon>Neoptera</taxon>
        <taxon>Endopterygota</taxon>
        <taxon>Diptera</taxon>
        <taxon>Brachycera</taxon>
        <taxon>Muscomorpha</taxon>
        <taxon>Hippoboscoidea</taxon>
        <taxon>Glossinidae</taxon>
        <taxon>Glossina</taxon>
    </lineage>
</organism>
<feature type="transmembrane region" description="Helical" evidence="2">
    <location>
        <begin position="35"/>
        <end position="53"/>
    </location>
</feature>